<dbReference type="AlphaFoldDB" id="D3FFI7"/>
<dbReference type="Gene3D" id="3.90.850.10">
    <property type="entry name" value="Fumarylacetoacetase-like, C-terminal domain"/>
    <property type="match status" value="1"/>
</dbReference>
<name>D3FFI7_CONWI</name>
<dbReference type="HOGENOM" id="CLU_028458_3_0_11"/>
<dbReference type="EC" id="5.3.3.10" evidence="4"/>
<dbReference type="FunFam" id="3.90.850.10:FF:000002">
    <property type="entry name" value="2-hydroxyhepta-2,4-diene-1,7-dioate isomerase"/>
    <property type="match status" value="1"/>
</dbReference>
<dbReference type="GO" id="GO:0019752">
    <property type="term" value="P:carboxylic acid metabolic process"/>
    <property type="evidence" value="ECO:0007669"/>
    <property type="project" value="UniProtKB-ARBA"/>
</dbReference>
<protein>
    <submittedName>
        <fullName evidence="4">5-carboxymethyl-2-hydroxymuconateDelta-isomerase</fullName>
        <ecNumber evidence="4">5.3.3.10</ecNumber>
    </submittedName>
</protein>
<accession>D3FFI7</accession>
<reference evidence="4 5" key="1">
    <citation type="journal article" date="2010" name="Stand. Genomic Sci.">
        <title>Complete genome sequence of Conexibacter woesei type strain (ID131577).</title>
        <authorList>
            <person name="Pukall R."/>
            <person name="Lapidus A."/>
            <person name="Glavina Del Rio T."/>
            <person name="Copeland A."/>
            <person name="Tice H."/>
            <person name="Cheng J.-F."/>
            <person name="Lucas S."/>
            <person name="Chen F."/>
            <person name="Nolan M."/>
            <person name="Bruce D."/>
            <person name="Goodwin L."/>
            <person name="Pitluck S."/>
            <person name="Mavromatis K."/>
            <person name="Ivanova N."/>
            <person name="Ovchinnikova G."/>
            <person name="Pati A."/>
            <person name="Chen A."/>
            <person name="Palaniappan K."/>
            <person name="Land M."/>
            <person name="Hauser L."/>
            <person name="Chang Y.-J."/>
            <person name="Jeffries C.D."/>
            <person name="Chain P."/>
            <person name="Meincke L."/>
            <person name="Sims D."/>
            <person name="Brettin T."/>
            <person name="Detter J.C."/>
            <person name="Rohde M."/>
            <person name="Goeker M."/>
            <person name="Bristow J."/>
            <person name="Eisen J.A."/>
            <person name="Markowitz V."/>
            <person name="Kyrpides N.C."/>
            <person name="Klenk H.-P."/>
            <person name="Hugenholtz P."/>
        </authorList>
    </citation>
    <scope>NUCLEOTIDE SEQUENCE [LARGE SCALE GENOMIC DNA]</scope>
    <source>
        <strain evidence="5">DSM 14684 / CIP 108061 / JCM 11494 / NBRC 100937 / ID131577</strain>
    </source>
</reference>
<dbReference type="GO" id="GO:0008704">
    <property type="term" value="F:5-carboxymethyl-2-hydroxymuconate delta-isomerase activity"/>
    <property type="evidence" value="ECO:0007669"/>
    <property type="project" value="UniProtKB-EC"/>
</dbReference>
<dbReference type="PANTHER" id="PTHR42796:SF4">
    <property type="entry name" value="FUMARYLACETOACETATE HYDROLASE DOMAIN-CONTAINING PROTEIN 2A"/>
    <property type="match status" value="1"/>
</dbReference>
<evidence type="ECO:0000313" key="4">
    <source>
        <dbReference type="EMBL" id="ADB53780.1"/>
    </source>
</evidence>
<evidence type="ECO:0000256" key="1">
    <source>
        <dbReference type="ARBA" id="ARBA00010211"/>
    </source>
</evidence>
<evidence type="ECO:0000259" key="3">
    <source>
        <dbReference type="Pfam" id="PF01557"/>
    </source>
</evidence>
<dbReference type="PANTHER" id="PTHR42796">
    <property type="entry name" value="FUMARYLACETOACETATE HYDROLASE DOMAIN-CONTAINING PROTEIN 2A-RELATED"/>
    <property type="match status" value="1"/>
</dbReference>
<gene>
    <name evidence="4" type="ordered locus">Cwoe_5375</name>
</gene>
<feature type="domain" description="Fumarylacetoacetase-like C-terminal" evidence="3">
    <location>
        <begin position="70"/>
        <end position="265"/>
    </location>
</feature>
<dbReference type="InterPro" id="IPR051121">
    <property type="entry name" value="FAH"/>
</dbReference>
<keyword evidence="4" id="KW-0413">Isomerase</keyword>
<keyword evidence="2" id="KW-0479">Metal-binding</keyword>
<dbReference type="SUPFAM" id="SSF56529">
    <property type="entry name" value="FAH"/>
    <property type="match status" value="1"/>
</dbReference>
<dbReference type="eggNOG" id="COG0179">
    <property type="taxonomic scope" value="Bacteria"/>
</dbReference>
<comment type="similarity">
    <text evidence="1">Belongs to the FAH family.</text>
</comment>
<evidence type="ECO:0000256" key="2">
    <source>
        <dbReference type="ARBA" id="ARBA00022723"/>
    </source>
</evidence>
<dbReference type="EMBL" id="CP001854">
    <property type="protein sequence ID" value="ADB53780.1"/>
    <property type="molecule type" value="Genomic_DNA"/>
</dbReference>
<dbReference type="Pfam" id="PF01557">
    <property type="entry name" value="FAA_hydrolase"/>
    <property type="match status" value="1"/>
</dbReference>
<dbReference type="STRING" id="469383.Cwoe_5375"/>
<dbReference type="Proteomes" id="UP000008229">
    <property type="component" value="Chromosome"/>
</dbReference>
<reference evidence="5" key="2">
    <citation type="submission" date="2010-01" db="EMBL/GenBank/DDBJ databases">
        <title>The complete genome of Conexibacter woesei DSM 14684.</title>
        <authorList>
            <consortium name="US DOE Joint Genome Institute (JGI-PGF)"/>
            <person name="Lucas S."/>
            <person name="Copeland A."/>
            <person name="Lapidus A."/>
            <person name="Glavina del Rio T."/>
            <person name="Dalin E."/>
            <person name="Tice H."/>
            <person name="Bruce D."/>
            <person name="Goodwin L."/>
            <person name="Pitluck S."/>
            <person name="Kyrpides N."/>
            <person name="Mavromatis K."/>
            <person name="Ivanova N."/>
            <person name="Mikhailova N."/>
            <person name="Chertkov O."/>
            <person name="Brettin T."/>
            <person name="Detter J.C."/>
            <person name="Han C."/>
            <person name="Larimer F."/>
            <person name="Land M."/>
            <person name="Hauser L."/>
            <person name="Markowitz V."/>
            <person name="Cheng J.-F."/>
            <person name="Hugenholtz P."/>
            <person name="Woyke T."/>
            <person name="Wu D."/>
            <person name="Pukall R."/>
            <person name="Steenblock K."/>
            <person name="Schneider S."/>
            <person name="Klenk H.-P."/>
            <person name="Eisen J.A."/>
        </authorList>
    </citation>
    <scope>NUCLEOTIDE SEQUENCE [LARGE SCALE GENOMIC DNA]</scope>
    <source>
        <strain evidence="5">DSM 14684 / CIP 108061 / JCM 11494 / NBRC 100937 / ID131577</strain>
    </source>
</reference>
<dbReference type="RefSeq" id="WP_012936831.1">
    <property type="nucleotide sequence ID" value="NC_013739.1"/>
</dbReference>
<sequence length="266" mass="28495">MKLATFLPPGSDVPHAGEVRDDRVVAFSAAPEPDGVRARLASGDRTPAAGADWALAEVALLAPVQQPRAIFGIGLNYAAHAAEGGREAPEQPIVFMKLPSASVPPSGPVVRPAVVRRLDYEAELVVVLGSDGQIAGFAVADDVSARDLQRRESQWTRAKGADTFCPWGPWITTVDELSVEQAEDLRIRSWVNGEPRQDSRTSDLIFGCEALVAFLRETCTLAPGDLILTGTPSGVGAYMDPRRFLDPGDVVRIEIERLGAIEHPIA</sequence>
<dbReference type="InterPro" id="IPR011234">
    <property type="entry name" value="Fumarylacetoacetase-like_C"/>
</dbReference>
<evidence type="ECO:0000313" key="5">
    <source>
        <dbReference type="Proteomes" id="UP000008229"/>
    </source>
</evidence>
<dbReference type="KEGG" id="cwo:Cwoe_5375"/>
<dbReference type="OrthoDB" id="2273115at2"/>
<dbReference type="GO" id="GO:0046872">
    <property type="term" value="F:metal ion binding"/>
    <property type="evidence" value="ECO:0007669"/>
    <property type="project" value="UniProtKB-KW"/>
</dbReference>
<proteinExistence type="inferred from homology"/>
<organism evidence="4 5">
    <name type="scientific">Conexibacter woesei (strain DSM 14684 / CCUG 47730 / CIP 108061 / JCM 11494 / NBRC 100937 / ID131577)</name>
    <dbReference type="NCBI Taxonomy" id="469383"/>
    <lineage>
        <taxon>Bacteria</taxon>
        <taxon>Bacillati</taxon>
        <taxon>Actinomycetota</taxon>
        <taxon>Thermoleophilia</taxon>
        <taxon>Solirubrobacterales</taxon>
        <taxon>Conexibacteraceae</taxon>
        <taxon>Conexibacter</taxon>
    </lineage>
</organism>
<dbReference type="InterPro" id="IPR036663">
    <property type="entry name" value="Fumarylacetoacetase_C_sf"/>
</dbReference>
<keyword evidence="5" id="KW-1185">Reference proteome</keyword>